<accession>B2AS59</accession>
<evidence type="ECO:0000313" key="2">
    <source>
        <dbReference type="EMBL" id="CAP67232.1"/>
    </source>
</evidence>
<dbReference type="OrthoDB" id="66881at2759"/>
<dbReference type="eggNOG" id="KOG1399">
    <property type="taxonomic scope" value="Eukaryota"/>
</dbReference>
<sequence>MYRFHPSDKKGRCIILRNPIWNMLLTLNIFGQEFTDTPMVNSDIMEKLRSNKAEWVRCDIEQFTEKRGVWETTALSAFSCQAHASKRPMAPPNWYLQTFPPNHPSICINCTYMNAIETVGNWHIGIYTGILLEFLVDPLTRPSPFWMKRWIDMTRQRKAASPAGPFEFFTYLELVWWLVFCVAFNPFRWKWALFVFFGLGYALPAWVVQRTVQETG</sequence>
<feature type="transmembrane region" description="Helical" evidence="1">
    <location>
        <begin position="191"/>
        <end position="208"/>
    </location>
</feature>
<dbReference type="EMBL" id="CU633897">
    <property type="protein sequence ID" value="CAP67232.1"/>
    <property type="molecule type" value="Genomic_DNA"/>
</dbReference>
<reference evidence="3" key="4">
    <citation type="submission" date="2015-04" db="EMBL/GenBank/DDBJ databases">
        <title>Maintaining two mating types: Structure of the mating type locus and its role in heterokaryosis in Podospora anserina.</title>
        <authorList>
            <person name="Grognet P."/>
            <person name="Bidard F."/>
            <person name="Kuchly C."/>
            <person name="Chan Ho Tong L."/>
            <person name="Coppin E."/>
            <person name="Ait Benkhali J."/>
            <person name="Couloux A."/>
            <person name="Wincker P."/>
            <person name="Debuchy R."/>
            <person name="Silar P."/>
        </authorList>
    </citation>
    <scope>NUCLEOTIDE SEQUENCE</scope>
</reference>
<proteinExistence type="predicted"/>
<evidence type="ECO:0000256" key="1">
    <source>
        <dbReference type="SAM" id="Phobius"/>
    </source>
</evidence>
<dbReference type="GeneID" id="6190705"/>
<name>B2AS59_PODAN</name>
<dbReference type="EMBL" id="FO904936">
    <property type="protein sequence ID" value="CDP24643.1"/>
    <property type="molecule type" value="Genomic_DNA"/>
</dbReference>
<gene>
    <name evidence="2" type="ORF">PODANS_1_22440</name>
</gene>
<protein>
    <submittedName>
        <fullName evidence="2">Podospora anserina S mat+ genomic DNA chromosome 1, supercontig 6</fullName>
    </submittedName>
</protein>
<dbReference type="HOGENOM" id="CLU_1278087_0_0_1"/>
<organism evidence="2">
    <name type="scientific">Podospora anserina (strain S / ATCC MYA-4624 / DSM 980 / FGSC 10383)</name>
    <name type="common">Pleurage anserina</name>
    <dbReference type="NCBI Taxonomy" id="515849"/>
    <lineage>
        <taxon>Eukaryota</taxon>
        <taxon>Fungi</taxon>
        <taxon>Dikarya</taxon>
        <taxon>Ascomycota</taxon>
        <taxon>Pezizomycotina</taxon>
        <taxon>Sordariomycetes</taxon>
        <taxon>Sordariomycetidae</taxon>
        <taxon>Sordariales</taxon>
        <taxon>Podosporaceae</taxon>
        <taxon>Podospora</taxon>
        <taxon>Podospora anserina</taxon>
    </lineage>
</organism>
<evidence type="ECO:0000313" key="3">
    <source>
        <dbReference type="EMBL" id="CDP24643.1"/>
    </source>
</evidence>
<keyword evidence="1" id="KW-0472">Membrane</keyword>
<evidence type="ECO:0000313" key="4">
    <source>
        <dbReference type="Proteomes" id="UP000001197"/>
    </source>
</evidence>
<keyword evidence="1" id="KW-0812">Transmembrane</keyword>
<dbReference type="Proteomes" id="UP000001197">
    <property type="component" value="Chromosome 1"/>
</dbReference>
<dbReference type="KEGG" id="pan:PODANSg3594"/>
<reference evidence="4" key="3">
    <citation type="journal article" date="2014" name="Genetics">
        <title>Maintaining two mating types: Structure of the mating type locus and its role in heterokaryosis in Podospora anserina.</title>
        <authorList>
            <person name="Grognet P."/>
            <person name="Bidard F."/>
            <person name="Kuchly C."/>
            <person name="Tong L.C.H."/>
            <person name="Coppin E."/>
            <person name="Benkhali J.A."/>
            <person name="Couloux A."/>
            <person name="Wincker P."/>
            <person name="Debuchy R."/>
            <person name="Silar P."/>
        </authorList>
    </citation>
    <scope>GENOME REANNOTATION</scope>
    <source>
        <strain evidence="4">S / ATCC MYA-4624 / DSM 980 / FGSC 10383</strain>
    </source>
</reference>
<keyword evidence="1" id="KW-1133">Transmembrane helix</keyword>
<dbReference type="VEuPathDB" id="FungiDB:PODANS_1_22440"/>
<dbReference type="AlphaFoldDB" id="B2AS59"/>
<reference evidence="2 4" key="1">
    <citation type="journal article" date="2008" name="Genome Biol.">
        <title>The genome sequence of the model ascomycete fungus Podospora anserina.</title>
        <authorList>
            <person name="Espagne E."/>
            <person name="Lespinet O."/>
            <person name="Malagnac F."/>
            <person name="Da Silva C."/>
            <person name="Jaillon O."/>
            <person name="Porcel B.M."/>
            <person name="Couloux A."/>
            <person name="Aury J.-M."/>
            <person name="Segurens B."/>
            <person name="Poulain J."/>
            <person name="Anthouard V."/>
            <person name="Grossetete S."/>
            <person name="Khalili H."/>
            <person name="Coppin E."/>
            <person name="Dequard-Chablat M."/>
            <person name="Picard M."/>
            <person name="Contamine V."/>
            <person name="Arnaise S."/>
            <person name="Bourdais A."/>
            <person name="Berteaux-Lecellier V."/>
            <person name="Gautheret D."/>
            <person name="de Vries R.P."/>
            <person name="Battaglia E."/>
            <person name="Coutinho P.M."/>
            <person name="Danchin E.G.J."/>
            <person name="Henrissat B."/>
            <person name="El Khoury R."/>
            <person name="Sainsard-Chanet A."/>
            <person name="Boivin A."/>
            <person name="Pinan-Lucarre B."/>
            <person name="Sellem C.H."/>
            <person name="Debuchy R."/>
            <person name="Wincker P."/>
            <person name="Weissenbach J."/>
            <person name="Silar P."/>
        </authorList>
    </citation>
    <scope>NUCLEOTIDE SEQUENCE [LARGE SCALE GENOMIC DNA]</scope>
    <source>
        <strain evidence="4">S / ATCC MYA-4624 / DSM 980 / FGSC 10383</strain>
        <strain evidence="2">S mat+</strain>
    </source>
</reference>
<reference evidence="2" key="2">
    <citation type="submission" date="2008-07" db="EMBL/GenBank/DDBJ databases">
        <authorList>
            <person name="Genoscope - CEA"/>
        </authorList>
    </citation>
    <scope>NUCLEOTIDE SEQUENCE</scope>
    <source>
        <strain evidence="2">S mat+</strain>
    </source>
</reference>
<keyword evidence="4" id="KW-1185">Reference proteome</keyword>
<dbReference type="RefSeq" id="XP_001906561.1">
    <property type="nucleotide sequence ID" value="XM_001906526.1"/>
</dbReference>
<feature type="transmembrane region" description="Helical" evidence="1">
    <location>
        <begin position="166"/>
        <end position="185"/>
    </location>
</feature>